<organism evidence="2 3">
    <name type="scientific">Caulochytrium protostelioides</name>
    <dbReference type="NCBI Taxonomy" id="1555241"/>
    <lineage>
        <taxon>Eukaryota</taxon>
        <taxon>Fungi</taxon>
        <taxon>Fungi incertae sedis</taxon>
        <taxon>Chytridiomycota</taxon>
        <taxon>Chytridiomycota incertae sedis</taxon>
        <taxon>Chytridiomycetes</taxon>
        <taxon>Caulochytriales</taxon>
        <taxon>Caulochytriaceae</taxon>
        <taxon>Caulochytrium</taxon>
    </lineage>
</organism>
<feature type="compositionally biased region" description="Gly residues" evidence="1">
    <location>
        <begin position="334"/>
        <end position="343"/>
    </location>
</feature>
<feature type="region of interest" description="Disordered" evidence="1">
    <location>
        <begin position="1"/>
        <end position="52"/>
    </location>
</feature>
<evidence type="ECO:0000313" key="3">
    <source>
        <dbReference type="Proteomes" id="UP000274922"/>
    </source>
</evidence>
<keyword evidence="3" id="KW-1185">Reference proteome</keyword>
<dbReference type="EMBL" id="ML014122">
    <property type="protein sequence ID" value="RKP03489.1"/>
    <property type="molecule type" value="Genomic_DNA"/>
</dbReference>
<feature type="region of interest" description="Disordered" evidence="1">
    <location>
        <begin position="270"/>
        <end position="291"/>
    </location>
</feature>
<feature type="compositionally biased region" description="Low complexity" evidence="1">
    <location>
        <begin position="7"/>
        <end position="26"/>
    </location>
</feature>
<feature type="region of interest" description="Disordered" evidence="1">
    <location>
        <begin position="102"/>
        <end position="169"/>
    </location>
</feature>
<proteinExistence type="predicted"/>
<gene>
    <name evidence="2" type="ORF">CXG81DRAFT_16994</name>
</gene>
<dbReference type="Proteomes" id="UP000274922">
    <property type="component" value="Unassembled WGS sequence"/>
</dbReference>
<reference evidence="3" key="1">
    <citation type="journal article" date="2018" name="Nat. Microbiol.">
        <title>Leveraging single-cell genomics to expand the fungal tree of life.</title>
        <authorList>
            <person name="Ahrendt S.R."/>
            <person name="Quandt C.A."/>
            <person name="Ciobanu D."/>
            <person name="Clum A."/>
            <person name="Salamov A."/>
            <person name="Andreopoulos B."/>
            <person name="Cheng J.F."/>
            <person name="Woyke T."/>
            <person name="Pelin A."/>
            <person name="Henrissat B."/>
            <person name="Reynolds N.K."/>
            <person name="Benny G.L."/>
            <person name="Smith M.E."/>
            <person name="James T.Y."/>
            <person name="Grigoriev I.V."/>
        </authorList>
    </citation>
    <scope>NUCLEOTIDE SEQUENCE [LARGE SCALE GENOMIC DNA]</scope>
    <source>
        <strain evidence="3">ATCC 52028</strain>
    </source>
</reference>
<sequence length="359" mass="36397">MRAPTEPALGWPLAGLLPPARGRLPGTVARSASPSPNPGNDTWEGTHGRVPPAPILGRRCGAVVAAAVATRGIASANAASPPRRSLGPASPRRPLVLRVLVQGPQPPSRGPGGAGETARSPGRPAGIAGMAAAAAASIEDRLLGRSRRSREAPSSRHGGETPPLGVGISGRASRSAFASGTMLFVVLPTAPGSPPPPSLGVAAGLAWPSLAWHRIASHRIASPSSTNASGSLGSRRMRVAVARSTATDRPAAQRGGLHAPAVFGLRGAASSVSEPAGARRPPTRASRHVDARLVPGPVVLADRVARPRGEARALSARSRTRSRANVRTRTTPGRGSGRGGGGTLDPRTPGRAPRTRRAA</sequence>
<accession>A0A4V1IVB6</accession>
<feature type="compositionally biased region" description="Polar residues" evidence="1">
    <location>
        <begin position="30"/>
        <end position="40"/>
    </location>
</feature>
<feature type="region of interest" description="Disordered" evidence="1">
    <location>
        <begin position="305"/>
        <end position="359"/>
    </location>
</feature>
<dbReference type="AlphaFoldDB" id="A0A4V1IVB6"/>
<evidence type="ECO:0000256" key="1">
    <source>
        <dbReference type="SAM" id="MobiDB-lite"/>
    </source>
</evidence>
<feature type="compositionally biased region" description="Low complexity" evidence="1">
    <location>
        <begin position="125"/>
        <end position="136"/>
    </location>
</feature>
<protein>
    <submittedName>
        <fullName evidence="2">Uncharacterized protein</fullName>
    </submittedName>
</protein>
<evidence type="ECO:0000313" key="2">
    <source>
        <dbReference type="EMBL" id="RKP03489.1"/>
    </source>
</evidence>
<feature type="compositionally biased region" description="Basic and acidic residues" evidence="1">
    <location>
        <begin position="138"/>
        <end position="159"/>
    </location>
</feature>
<name>A0A4V1IVB6_9FUNG</name>